<accession>A0A849K265</accession>
<evidence type="ECO:0000256" key="3">
    <source>
        <dbReference type="ARBA" id="ARBA00022691"/>
    </source>
</evidence>
<reference evidence="4 5" key="1">
    <citation type="submission" date="2020-05" db="EMBL/GenBank/DDBJ databases">
        <title>Genome sequence of Isoptericola sp. JC619 isolated from Chilika lagoon, India.</title>
        <authorList>
            <person name="Kumar D."/>
            <person name="Appam K."/>
            <person name="Gandham S."/>
            <person name="Uppada J."/>
            <person name="Sasikala C."/>
            <person name="Venkata Ramana C."/>
        </authorList>
    </citation>
    <scope>NUCLEOTIDE SEQUENCE [LARGE SCALE GENOMIC DNA]</scope>
    <source>
        <strain evidence="4 5">JC619</strain>
    </source>
</reference>
<evidence type="ECO:0000313" key="5">
    <source>
        <dbReference type="Proteomes" id="UP000557204"/>
    </source>
</evidence>
<dbReference type="InterPro" id="IPR029063">
    <property type="entry name" value="SAM-dependent_MTases_sf"/>
</dbReference>
<keyword evidence="2 4" id="KW-0808">Transferase</keyword>
<dbReference type="Pfam" id="PF01596">
    <property type="entry name" value="Methyltransf_3"/>
    <property type="match status" value="1"/>
</dbReference>
<dbReference type="Proteomes" id="UP000557204">
    <property type="component" value="Unassembled WGS sequence"/>
</dbReference>
<name>A0A849K265_9MICO</name>
<evidence type="ECO:0000313" key="4">
    <source>
        <dbReference type="EMBL" id="NNU28824.1"/>
    </source>
</evidence>
<sequence length="223" mass="23497">MASAEQGWSEVDAYLAGELVEEDAALVAARDRGRERGLPPIEVTATQGAFLALLAQVSGARRVLEIGTLAGYSTIWLARAVGGAGHVTTVEIDPRHAEVARENVDRAGVGPLVRIEVGRALDVVARLADRGAEPYDLVFVDADKANMPAYLELALRVTRPGSVIVGDNVVRRGAVVDPEDDDPDVVGVRGFLHALGSDPRLTATALQTVGAKGWDGFAIARVT</sequence>
<dbReference type="PANTHER" id="PTHR10509:SF14">
    <property type="entry name" value="CAFFEOYL-COA O-METHYLTRANSFERASE 3-RELATED"/>
    <property type="match status" value="1"/>
</dbReference>
<dbReference type="GO" id="GO:0008757">
    <property type="term" value="F:S-adenosylmethionine-dependent methyltransferase activity"/>
    <property type="evidence" value="ECO:0007669"/>
    <property type="project" value="TreeGrafter"/>
</dbReference>
<dbReference type="AlphaFoldDB" id="A0A849K265"/>
<organism evidence="4 5">
    <name type="scientific">Isoptericola sediminis</name>
    <dbReference type="NCBI Taxonomy" id="2733572"/>
    <lineage>
        <taxon>Bacteria</taxon>
        <taxon>Bacillati</taxon>
        <taxon>Actinomycetota</taxon>
        <taxon>Actinomycetes</taxon>
        <taxon>Micrococcales</taxon>
        <taxon>Promicromonosporaceae</taxon>
        <taxon>Isoptericola</taxon>
    </lineage>
</organism>
<protein>
    <submittedName>
        <fullName evidence="4">O-methyltransferase</fullName>
    </submittedName>
</protein>
<dbReference type="SUPFAM" id="SSF53335">
    <property type="entry name" value="S-adenosyl-L-methionine-dependent methyltransferases"/>
    <property type="match status" value="1"/>
</dbReference>
<dbReference type="Gene3D" id="3.40.50.150">
    <property type="entry name" value="Vaccinia Virus protein VP39"/>
    <property type="match status" value="1"/>
</dbReference>
<keyword evidence="1 4" id="KW-0489">Methyltransferase</keyword>
<proteinExistence type="predicted"/>
<dbReference type="GO" id="GO:0032259">
    <property type="term" value="P:methylation"/>
    <property type="evidence" value="ECO:0007669"/>
    <property type="project" value="UniProtKB-KW"/>
</dbReference>
<dbReference type="InterPro" id="IPR002935">
    <property type="entry name" value="SAM_O-MeTrfase"/>
</dbReference>
<dbReference type="PANTHER" id="PTHR10509">
    <property type="entry name" value="O-METHYLTRANSFERASE-RELATED"/>
    <property type="match status" value="1"/>
</dbReference>
<evidence type="ECO:0000256" key="2">
    <source>
        <dbReference type="ARBA" id="ARBA00022679"/>
    </source>
</evidence>
<dbReference type="CDD" id="cd02440">
    <property type="entry name" value="AdoMet_MTases"/>
    <property type="match status" value="1"/>
</dbReference>
<keyword evidence="5" id="KW-1185">Reference proteome</keyword>
<dbReference type="GO" id="GO:0008171">
    <property type="term" value="F:O-methyltransferase activity"/>
    <property type="evidence" value="ECO:0007669"/>
    <property type="project" value="InterPro"/>
</dbReference>
<comment type="caution">
    <text evidence="4">The sequence shown here is derived from an EMBL/GenBank/DDBJ whole genome shotgun (WGS) entry which is preliminary data.</text>
</comment>
<dbReference type="PROSITE" id="PS51682">
    <property type="entry name" value="SAM_OMT_I"/>
    <property type="match status" value="1"/>
</dbReference>
<evidence type="ECO:0000256" key="1">
    <source>
        <dbReference type="ARBA" id="ARBA00022603"/>
    </source>
</evidence>
<gene>
    <name evidence="4" type="ORF">HLI28_14920</name>
</gene>
<dbReference type="RefSeq" id="WP_171248373.1">
    <property type="nucleotide sequence ID" value="NZ_JABFAJ010000027.1"/>
</dbReference>
<keyword evidence="3" id="KW-0949">S-adenosyl-L-methionine</keyword>
<dbReference type="EMBL" id="JABFAJ010000027">
    <property type="protein sequence ID" value="NNU28824.1"/>
    <property type="molecule type" value="Genomic_DNA"/>
</dbReference>
<dbReference type="InterPro" id="IPR050362">
    <property type="entry name" value="Cation-dep_OMT"/>
</dbReference>